<name>A0ABD1S751_9LAMI</name>
<dbReference type="AlphaFoldDB" id="A0ABD1S751"/>
<evidence type="ECO:0000313" key="2">
    <source>
        <dbReference type="Proteomes" id="UP001604277"/>
    </source>
</evidence>
<organism evidence="1 2">
    <name type="scientific">Forsythia ovata</name>
    <dbReference type="NCBI Taxonomy" id="205694"/>
    <lineage>
        <taxon>Eukaryota</taxon>
        <taxon>Viridiplantae</taxon>
        <taxon>Streptophyta</taxon>
        <taxon>Embryophyta</taxon>
        <taxon>Tracheophyta</taxon>
        <taxon>Spermatophyta</taxon>
        <taxon>Magnoliopsida</taxon>
        <taxon>eudicotyledons</taxon>
        <taxon>Gunneridae</taxon>
        <taxon>Pentapetalae</taxon>
        <taxon>asterids</taxon>
        <taxon>lamiids</taxon>
        <taxon>Lamiales</taxon>
        <taxon>Oleaceae</taxon>
        <taxon>Forsythieae</taxon>
        <taxon>Forsythia</taxon>
    </lineage>
</organism>
<reference evidence="2" key="1">
    <citation type="submission" date="2024-07" db="EMBL/GenBank/DDBJ databases">
        <title>Two chromosome-level genome assemblies of Korean endemic species Abeliophyllum distichum and Forsythia ovata (Oleaceae).</title>
        <authorList>
            <person name="Jang H."/>
        </authorList>
    </citation>
    <scope>NUCLEOTIDE SEQUENCE [LARGE SCALE GENOMIC DNA]</scope>
</reference>
<sequence>MGNSTAASETIFLSREDKKPCIIGPNKCPNRNCICTEAEQCPDVCRSRKLKRLRRILTKQICSSYDLPLETNGAKERITICGETHGYIHVNDVDEGYDILMTGYGPRLANSEYDVDDSYEELTILNFVYDDAKYIERTQNIM</sequence>
<proteinExistence type="predicted"/>
<accession>A0ABD1S751</accession>
<dbReference type="EMBL" id="JBFOLJ010000011">
    <property type="protein sequence ID" value="KAL2496578.1"/>
    <property type="molecule type" value="Genomic_DNA"/>
</dbReference>
<evidence type="ECO:0000313" key="1">
    <source>
        <dbReference type="EMBL" id="KAL2496578.1"/>
    </source>
</evidence>
<comment type="caution">
    <text evidence="1">The sequence shown here is derived from an EMBL/GenBank/DDBJ whole genome shotgun (WGS) entry which is preliminary data.</text>
</comment>
<keyword evidence="2" id="KW-1185">Reference proteome</keyword>
<dbReference type="Proteomes" id="UP001604277">
    <property type="component" value="Unassembled WGS sequence"/>
</dbReference>
<gene>
    <name evidence="1" type="ORF">Fot_40335</name>
</gene>
<protein>
    <submittedName>
        <fullName evidence="1">Uncharacterized protein</fullName>
    </submittedName>
</protein>